<dbReference type="InterPro" id="IPR045017">
    <property type="entry name" value="DECR2-like"/>
</dbReference>
<gene>
    <name evidence="6" type="ORF">CAAN4_G19108</name>
</gene>
<dbReference type="EMBL" id="OZ004259">
    <property type="protein sequence ID" value="CAK7919584.1"/>
    <property type="molecule type" value="Genomic_DNA"/>
</dbReference>
<reference evidence="6 7" key="1">
    <citation type="submission" date="2024-01" db="EMBL/GenBank/DDBJ databases">
        <authorList>
            <consortium name="Genoscope - CEA"/>
            <person name="William W."/>
        </authorList>
    </citation>
    <scope>NUCLEOTIDE SEQUENCE [LARGE SCALE GENOMIC DNA]</scope>
    <source>
        <strain evidence="6 7">29B2s-10</strain>
    </source>
</reference>
<evidence type="ECO:0000256" key="3">
    <source>
        <dbReference type="ARBA" id="ARBA00026117"/>
    </source>
</evidence>
<comment type="catalytic activity">
    <reaction evidence="4">
        <text>a (2E,4E)-dienoyl-CoA + NADPH + H(+) = a 4,5-saturated-(3E)-enoyl-CoA + NADP(+)</text>
        <dbReference type="Rhea" id="RHEA:45912"/>
        <dbReference type="ChEBI" id="CHEBI:15378"/>
        <dbReference type="ChEBI" id="CHEBI:57783"/>
        <dbReference type="ChEBI" id="CHEBI:58349"/>
        <dbReference type="ChEBI" id="CHEBI:85101"/>
        <dbReference type="ChEBI" id="CHEBI:85493"/>
        <dbReference type="EC" id="1.3.1.124"/>
    </reaction>
</comment>
<evidence type="ECO:0000256" key="1">
    <source>
        <dbReference type="ARBA" id="ARBA00022857"/>
    </source>
</evidence>
<evidence type="ECO:0000313" key="7">
    <source>
        <dbReference type="Proteomes" id="UP001497600"/>
    </source>
</evidence>
<dbReference type="PANTHER" id="PTHR43296:SF2">
    <property type="entry name" value="PEROXISOMAL 2,4-DIENOYL-COA REDUCTASE [(3E)-ENOYL-COA-PRODUCING]"/>
    <property type="match status" value="1"/>
</dbReference>
<accession>A0ABP0EIU8</accession>
<dbReference type="Gene3D" id="3.40.50.720">
    <property type="entry name" value="NAD(P)-binding Rossmann-like Domain"/>
    <property type="match status" value="1"/>
</dbReference>
<dbReference type="PANTHER" id="PTHR43296">
    <property type="entry name" value="PEROXISOMAL 2,4-DIENOYL-COA REDUCTASE"/>
    <property type="match status" value="1"/>
</dbReference>
<sequence length="218" mass="24535">MKLPLDGKAVFVSGGSAGVCRLQTEVLISLGANACIVGRSAEYTERAADEIRRDCQRKGMVRKIVSYSGVDVREIQQVRRVVNQAMYEFGTIDIVISGAASAYLQDYNHISSDNWNTLETIDNDGCTNLVVAFGECGFHGRFIRMDCTLHRYGIPFKRNLKVNHYMRNLKNIEHFNFGNSNEILQQTLSPYITRVAIPTNEKNVLPGYEVNTRLYSSI</sequence>
<dbReference type="EC" id="1.3.1.124" evidence="3"/>
<dbReference type="Proteomes" id="UP001497600">
    <property type="component" value="Chromosome G"/>
</dbReference>
<protein>
    <recommendedName>
        <fullName evidence="3">2,4-dienoyl-CoA reductase [(3E)-enoyl-CoA-producing]</fullName>
        <ecNumber evidence="3">1.3.1.124</ecNumber>
    </recommendedName>
</protein>
<keyword evidence="7" id="KW-1185">Reference proteome</keyword>
<dbReference type="InterPro" id="IPR002347">
    <property type="entry name" value="SDR_fam"/>
</dbReference>
<comment type="catalytic activity">
    <reaction evidence="5">
        <text>a (2E,4Z)-dienoyl-CoA + NADPH + H(+) = a 4,5-saturated-(3E)-enoyl-CoA + NADP(+)</text>
        <dbReference type="Rhea" id="RHEA:61892"/>
        <dbReference type="ChEBI" id="CHEBI:15378"/>
        <dbReference type="ChEBI" id="CHEBI:57783"/>
        <dbReference type="ChEBI" id="CHEBI:58349"/>
        <dbReference type="ChEBI" id="CHEBI:85099"/>
        <dbReference type="ChEBI" id="CHEBI:85493"/>
        <dbReference type="EC" id="1.3.1.124"/>
    </reaction>
</comment>
<evidence type="ECO:0000256" key="4">
    <source>
        <dbReference type="ARBA" id="ARBA00048009"/>
    </source>
</evidence>
<dbReference type="Pfam" id="PF00106">
    <property type="entry name" value="adh_short"/>
    <property type="match status" value="1"/>
</dbReference>
<dbReference type="SUPFAM" id="SSF51735">
    <property type="entry name" value="NAD(P)-binding Rossmann-fold domains"/>
    <property type="match status" value="1"/>
</dbReference>
<keyword evidence="2" id="KW-0560">Oxidoreductase</keyword>
<proteinExistence type="predicted"/>
<keyword evidence="1" id="KW-0521">NADP</keyword>
<organism evidence="6 7">
    <name type="scientific">[Candida] anglica</name>
    <dbReference type="NCBI Taxonomy" id="148631"/>
    <lineage>
        <taxon>Eukaryota</taxon>
        <taxon>Fungi</taxon>
        <taxon>Dikarya</taxon>
        <taxon>Ascomycota</taxon>
        <taxon>Saccharomycotina</taxon>
        <taxon>Pichiomycetes</taxon>
        <taxon>Debaryomycetaceae</taxon>
        <taxon>Kurtzmaniella</taxon>
    </lineage>
</organism>
<evidence type="ECO:0000256" key="2">
    <source>
        <dbReference type="ARBA" id="ARBA00023002"/>
    </source>
</evidence>
<evidence type="ECO:0000313" key="6">
    <source>
        <dbReference type="EMBL" id="CAK7919584.1"/>
    </source>
</evidence>
<evidence type="ECO:0000256" key="5">
    <source>
        <dbReference type="ARBA" id="ARBA00048340"/>
    </source>
</evidence>
<name>A0ABP0EIU8_9ASCO</name>
<dbReference type="InterPro" id="IPR036291">
    <property type="entry name" value="NAD(P)-bd_dom_sf"/>
</dbReference>